<proteinExistence type="inferred from homology"/>
<dbReference type="EMBL" id="AMSI01000009">
    <property type="protein sequence ID" value="EKF41824.1"/>
    <property type="molecule type" value="Genomic_DNA"/>
</dbReference>
<dbReference type="SUPFAM" id="SSF103473">
    <property type="entry name" value="MFS general substrate transporter"/>
    <property type="match status" value="1"/>
</dbReference>
<evidence type="ECO:0000256" key="5">
    <source>
        <dbReference type="ARBA" id="ARBA00022692"/>
    </source>
</evidence>
<dbReference type="STRING" id="721133.SAMN05216176_10957"/>
<keyword evidence="4" id="KW-1003">Cell membrane</keyword>
<feature type="transmembrane region" description="Helical" evidence="8">
    <location>
        <begin position="21"/>
        <end position="42"/>
    </location>
</feature>
<dbReference type="OrthoDB" id="9800416at2"/>
<dbReference type="PANTHER" id="PTHR23502">
    <property type="entry name" value="MAJOR FACILITATOR SUPERFAMILY"/>
    <property type="match status" value="1"/>
</dbReference>
<sequence>MNVEPKSPAPDAPLMSERRTSIIGAMLVAIGPVSLASFTPAMPQIVDAFGTTEAAVKMTLSFYFAGFAFTQLVCGPLSDGLGRKPVTFVFMSIYVLASLIALLSPNIEILIFARFLQGVGAAVGVAVSRAIVRDLFTHERSARIMNLMGIILALGPAIAPTLGGLTMEVAGWHAIFMLMLIAGIAIIIVVHFCMRETVERDISRIKPAALIHSYVTLTRSAYFMLSSLVVAGSVGTLYTLATVLPFILMNRAGLTPSQFGLGMLAQSGMYFSGSVAARFLMQRFNAAALVPFGLVFIGIGSVAVAVSLHFVEPGFISVMGPVGLYAFGVAFVMPAMMTASLAPFPRMAGSASSMMGFLQMSAGMIGGALTAAIGDPVRGMTIVVPCFGLIAIVSWVIWHRLPEPDLATAMRPNPPGPL</sequence>
<dbReference type="InterPro" id="IPR004812">
    <property type="entry name" value="Efflux_drug-R_Bcr/CmlA"/>
</dbReference>
<keyword evidence="3 8" id="KW-0813">Transport</keyword>
<evidence type="ECO:0000256" key="8">
    <source>
        <dbReference type="RuleBase" id="RU365088"/>
    </source>
</evidence>
<feature type="transmembrane region" description="Helical" evidence="8">
    <location>
        <begin position="259"/>
        <end position="281"/>
    </location>
</feature>
<feature type="transmembrane region" description="Helical" evidence="8">
    <location>
        <begin position="322"/>
        <end position="342"/>
    </location>
</feature>
<feature type="transmembrane region" description="Helical" evidence="8">
    <location>
        <begin position="54"/>
        <end position="74"/>
    </location>
</feature>
<keyword evidence="5 8" id="KW-0812">Transmembrane</keyword>
<dbReference type="NCBIfam" id="TIGR00710">
    <property type="entry name" value="efflux_Bcr_CflA"/>
    <property type="match status" value="1"/>
</dbReference>
<organism evidence="10 11">
    <name type="scientific">Nitratireductor indicus C115</name>
    <dbReference type="NCBI Taxonomy" id="1231190"/>
    <lineage>
        <taxon>Bacteria</taxon>
        <taxon>Pseudomonadati</taxon>
        <taxon>Pseudomonadota</taxon>
        <taxon>Alphaproteobacteria</taxon>
        <taxon>Hyphomicrobiales</taxon>
        <taxon>Phyllobacteriaceae</taxon>
        <taxon>Nitratireductor</taxon>
    </lineage>
</organism>
<keyword evidence="11" id="KW-1185">Reference proteome</keyword>
<feature type="transmembrane region" description="Helical" evidence="8">
    <location>
        <begin position="86"/>
        <end position="103"/>
    </location>
</feature>
<comment type="subcellular location">
    <subcellularLocation>
        <location evidence="8">Cell inner membrane</location>
        <topology evidence="8">Multi-pass membrane protein</topology>
    </subcellularLocation>
    <subcellularLocation>
        <location evidence="1">Cell membrane</location>
        <topology evidence="1">Multi-pass membrane protein</topology>
    </subcellularLocation>
</comment>
<dbReference type="eggNOG" id="COG2814">
    <property type="taxonomic scope" value="Bacteria"/>
</dbReference>
<dbReference type="AlphaFoldDB" id="K2NVF1"/>
<dbReference type="PRINTS" id="PR01036">
    <property type="entry name" value="TCRTETB"/>
</dbReference>
<accession>K2NVF1</accession>
<keyword evidence="6 8" id="KW-1133">Transmembrane helix</keyword>
<evidence type="ECO:0000256" key="2">
    <source>
        <dbReference type="ARBA" id="ARBA00006236"/>
    </source>
</evidence>
<evidence type="ECO:0000256" key="6">
    <source>
        <dbReference type="ARBA" id="ARBA00022989"/>
    </source>
</evidence>
<evidence type="ECO:0000256" key="3">
    <source>
        <dbReference type="ARBA" id="ARBA00022448"/>
    </source>
</evidence>
<evidence type="ECO:0000259" key="9">
    <source>
        <dbReference type="PROSITE" id="PS50850"/>
    </source>
</evidence>
<evidence type="ECO:0000256" key="1">
    <source>
        <dbReference type="ARBA" id="ARBA00004651"/>
    </source>
</evidence>
<feature type="domain" description="Major facilitator superfamily (MFS) profile" evidence="9">
    <location>
        <begin position="17"/>
        <end position="403"/>
    </location>
</feature>
<dbReference type="CDD" id="cd17320">
    <property type="entry name" value="MFS_MdfA_MDR_like"/>
    <property type="match status" value="1"/>
</dbReference>
<evidence type="ECO:0000256" key="7">
    <source>
        <dbReference type="ARBA" id="ARBA00023136"/>
    </source>
</evidence>
<comment type="similarity">
    <text evidence="2 8">Belongs to the major facilitator superfamily. Bcr/CmlA family.</text>
</comment>
<reference evidence="10 11" key="1">
    <citation type="journal article" date="2012" name="J. Bacteriol.">
        <title>Genome Sequence of Nitratireductor indicus Type Strain C115.</title>
        <authorList>
            <person name="Lai Q."/>
            <person name="Li G."/>
            <person name="Yu Z."/>
            <person name="Shao Z."/>
        </authorList>
    </citation>
    <scope>NUCLEOTIDE SEQUENCE [LARGE SCALE GENOMIC DNA]</scope>
    <source>
        <strain evidence="10 11">C115</strain>
    </source>
</reference>
<dbReference type="Gene3D" id="1.20.1720.10">
    <property type="entry name" value="Multidrug resistance protein D"/>
    <property type="match status" value="1"/>
</dbReference>
<feature type="transmembrane region" description="Helical" evidence="8">
    <location>
        <begin position="288"/>
        <end position="310"/>
    </location>
</feature>
<feature type="transmembrane region" description="Helical" evidence="8">
    <location>
        <begin position="109"/>
        <end position="132"/>
    </location>
</feature>
<gene>
    <name evidence="10" type="ORF">NA8A_14444</name>
</gene>
<name>K2NVF1_9HYPH</name>
<comment type="caution">
    <text evidence="10">The sequence shown here is derived from an EMBL/GenBank/DDBJ whole genome shotgun (WGS) entry which is preliminary data.</text>
</comment>
<feature type="transmembrane region" description="Helical" evidence="8">
    <location>
        <begin position="379"/>
        <end position="398"/>
    </location>
</feature>
<feature type="transmembrane region" description="Helical" evidence="8">
    <location>
        <begin position="171"/>
        <end position="194"/>
    </location>
</feature>
<feature type="transmembrane region" description="Helical" evidence="8">
    <location>
        <begin position="354"/>
        <end position="373"/>
    </location>
</feature>
<protein>
    <recommendedName>
        <fullName evidence="8">Bcr/CflA family efflux transporter</fullName>
    </recommendedName>
</protein>
<keyword evidence="8" id="KW-0997">Cell inner membrane</keyword>
<dbReference type="PROSITE" id="PS50850">
    <property type="entry name" value="MFS"/>
    <property type="match status" value="1"/>
</dbReference>
<dbReference type="GO" id="GO:0042910">
    <property type="term" value="F:xenobiotic transmembrane transporter activity"/>
    <property type="evidence" value="ECO:0007669"/>
    <property type="project" value="InterPro"/>
</dbReference>
<dbReference type="PATRIC" id="fig|1231190.3.peg.2999"/>
<dbReference type="RefSeq" id="WP_009451066.1">
    <property type="nucleotide sequence ID" value="NZ_AMSI01000009.1"/>
</dbReference>
<evidence type="ECO:0000256" key="4">
    <source>
        <dbReference type="ARBA" id="ARBA00022475"/>
    </source>
</evidence>
<feature type="transmembrane region" description="Helical" evidence="8">
    <location>
        <begin position="222"/>
        <end position="247"/>
    </location>
</feature>
<keyword evidence="7 8" id="KW-0472">Membrane</keyword>
<dbReference type="InterPro" id="IPR020846">
    <property type="entry name" value="MFS_dom"/>
</dbReference>
<dbReference type="InterPro" id="IPR036259">
    <property type="entry name" value="MFS_trans_sf"/>
</dbReference>
<dbReference type="Pfam" id="PF07690">
    <property type="entry name" value="MFS_1"/>
    <property type="match status" value="1"/>
</dbReference>
<feature type="transmembrane region" description="Helical" evidence="8">
    <location>
        <begin position="144"/>
        <end position="165"/>
    </location>
</feature>
<dbReference type="InterPro" id="IPR011701">
    <property type="entry name" value="MFS"/>
</dbReference>
<dbReference type="PANTHER" id="PTHR23502:SF132">
    <property type="entry name" value="POLYAMINE TRANSPORTER 2-RELATED"/>
    <property type="match status" value="1"/>
</dbReference>
<dbReference type="GO" id="GO:0005886">
    <property type="term" value="C:plasma membrane"/>
    <property type="evidence" value="ECO:0007669"/>
    <property type="project" value="UniProtKB-SubCell"/>
</dbReference>
<dbReference type="Proteomes" id="UP000007374">
    <property type="component" value="Unassembled WGS sequence"/>
</dbReference>
<evidence type="ECO:0000313" key="11">
    <source>
        <dbReference type="Proteomes" id="UP000007374"/>
    </source>
</evidence>
<dbReference type="GO" id="GO:1990961">
    <property type="term" value="P:xenobiotic detoxification by transmembrane export across the plasma membrane"/>
    <property type="evidence" value="ECO:0007669"/>
    <property type="project" value="InterPro"/>
</dbReference>
<evidence type="ECO:0000313" key="10">
    <source>
        <dbReference type="EMBL" id="EKF41824.1"/>
    </source>
</evidence>